<evidence type="ECO:0000256" key="6">
    <source>
        <dbReference type="ARBA" id="ARBA00022906"/>
    </source>
</evidence>
<evidence type="ECO:0000256" key="3">
    <source>
        <dbReference type="ARBA" id="ARBA00022448"/>
    </source>
</evidence>
<keyword evidence="4" id="KW-0408">Iron</keyword>
<accession>A0ABQ2WJT4</accession>
<dbReference type="InterPro" id="IPR050291">
    <property type="entry name" value="CDF_Transporter"/>
</dbReference>
<keyword evidence="5 9" id="KW-0812">Transmembrane</keyword>
<dbReference type="InterPro" id="IPR036837">
    <property type="entry name" value="Cation_efflux_CTD_sf"/>
</dbReference>
<dbReference type="InterPro" id="IPR058533">
    <property type="entry name" value="Cation_efflux_TM"/>
</dbReference>
<evidence type="ECO:0000256" key="9">
    <source>
        <dbReference type="SAM" id="Phobius"/>
    </source>
</evidence>
<sequence>MRTLRPRELLVVSLCAGLFTMALKTLAWYLTGSVGFLSDAMESAVNVAGAGFALWMVSIAQRPADLSHPFGHSKAEYFSAAFEGGMILVAAIAIFITAFERLLNPQPIAALGVGTLLSAIASLINLCVGILLVRAGKHYKSPALAGDGQHLLTDVWTTAGVIIGVGLAAISGLNWLDAAVAMLVALHILREAGHILVSAINGLMDKALPKEQNDQLQQTLDALCTQHTQTLPDTITPCAAPPITFCQLRTRGAATQAFAHVNLQVPGTWSVTQAHQLADIAEQQAATLGIQLIVHIEPACM</sequence>
<evidence type="ECO:0000256" key="5">
    <source>
        <dbReference type="ARBA" id="ARBA00022692"/>
    </source>
</evidence>
<reference evidence="13" key="1">
    <citation type="journal article" date="2019" name="Int. J. Syst. Evol. Microbiol.">
        <title>The Global Catalogue of Microorganisms (GCM) 10K type strain sequencing project: providing services to taxonomists for standard genome sequencing and annotation.</title>
        <authorList>
            <consortium name="The Broad Institute Genomics Platform"/>
            <consortium name="The Broad Institute Genome Sequencing Center for Infectious Disease"/>
            <person name="Wu L."/>
            <person name="Ma J."/>
        </authorList>
    </citation>
    <scope>NUCLEOTIDE SEQUENCE [LARGE SCALE GENOMIC DNA]</scope>
    <source>
        <strain evidence="13">KCTC 23723</strain>
    </source>
</reference>
<dbReference type="SUPFAM" id="SSF161111">
    <property type="entry name" value="Cation efflux protein transmembrane domain-like"/>
    <property type="match status" value="1"/>
</dbReference>
<dbReference type="InterPro" id="IPR002524">
    <property type="entry name" value="Cation_efflux"/>
</dbReference>
<gene>
    <name evidence="12" type="ORF">GCM10008111_13980</name>
</gene>
<protein>
    <submittedName>
        <fullName evidence="12">Transporter</fullName>
    </submittedName>
</protein>
<evidence type="ECO:0000313" key="13">
    <source>
        <dbReference type="Proteomes" id="UP000634667"/>
    </source>
</evidence>
<feature type="transmembrane region" description="Helical" evidence="9">
    <location>
        <begin position="154"/>
        <end position="173"/>
    </location>
</feature>
<keyword evidence="6" id="KW-0406">Ion transport</keyword>
<name>A0ABQ2WJT4_9ALTE</name>
<dbReference type="InterPro" id="IPR027470">
    <property type="entry name" value="Cation_efflux_CTD"/>
</dbReference>
<dbReference type="PANTHER" id="PTHR43840">
    <property type="entry name" value="MITOCHONDRIAL METAL TRANSPORTER 1-RELATED"/>
    <property type="match status" value="1"/>
</dbReference>
<evidence type="ECO:0000256" key="4">
    <source>
        <dbReference type="ARBA" id="ARBA00022496"/>
    </source>
</evidence>
<evidence type="ECO:0000313" key="12">
    <source>
        <dbReference type="EMBL" id="GGW59099.1"/>
    </source>
</evidence>
<comment type="subcellular location">
    <subcellularLocation>
        <location evidence="1">Membrane</location>
        <topology evidence="1">Multi-pass membrane protein</topology>
    </subcellularLocation>
</comment>
<dbReference type="NCBIfam" id="TIGR01297">
    <property type="entry name" value="CDF"/>
    <property type="match status" value="1"/>
</dbReference>
<dbReference type="InterPro" id="IPR027469">
    <property type="entry name" value="Cation_efflux_TMD_sf"/>
</dbReference>
<keyword evidence="8 9" id="KW-0472">Membrane</keyword>
<evidence type="ECO:0000256" key="7">
    <source>
        <dbReference type="ARBA" id="ARBA00022989"/>
    </source>
</evidence>
<dbReference type="Gene3D" id="3.30.70.1350">
    <property type="entry name" value="Cation efflux protein, cytoplasmic domain"/>
    <property type="match status" value="1"/>
</dbReference>
<proteinExistence type="inferred from homology"/>
<evidence type="ECO:0000256" key="8">
    <source>
        <dbReference type="ARBA" id="ARBA00023136"/>
    </source>
</evidence>
<comment type="caution">
    <text evidence="12">The sequence shown here is derived from an EMBL/GenBank/DDBJ whole genome shotgun (WGS) entry which is preliminary data.</text>
</comment>
<keyword evidence="7 9" id="KW-1133">Transmembrane helix</keyword>
<comment type="similarity">
    <text evidence="2">Belongs to the cation diffusion facilitator (CDF) transporter (TC 2.A.4) family. FieF subfamily.</text>
</comment>
<feature type="transmembrane region" description="Helical" evidence="9">
    <location>
        <begin position="80"/>
        <end position="99"/>
    </location>
</feature>
<keyword evidence="6" id="KW-0864">Zinc transport</keyword>
<dbReference type="RefSeq" id="WP_189481915.1">
    <property type="nucleotide sequence ID" value="NZ_BMYR01000005.1"/>
</dbReference>
<dbReference type="Pfam" id="PF16916">
    <property type="entry name" value="ZT_dimer"/>
    <property type="match status" value="1"/>
</dbReference>
<keyword evidence="3" id="KW-0813">Transport</keyword>
<dbReference type="PANTHER" id="PTHR43840:SF15">
    <property type="entry name" value="MITOCHONDRIAL METAL TRANSPORTER 1-RELATED"/>
    <property type="match status" value="1"/>
</dbReference>
<dbReference type="EMBL" id="BMYR01000005">
    <property type="protein sequence ID" value="GGW59099.1"/>
    <property type="molecule type" value="Genomic_DNA"/>
</dbReference>
<evidence type="ECO:0000256" key="1">
    <source>
        <dbReference type="ARBA" id="ARBA00004141"/>
    </source>
</evidence>
<dbReference type="Gene3D" id="1.20.1510.10">
    <property type="entry name" value="Cation efflux protein transmembrane domain"/>
    <property type="match status" value="1"/>
</dbReference>
<keyword evidence="6" id="KW-0862">Zinc</keyword>
<evidence type="ECO:0000259" key="10">
    <source>
        <dbReference type="Pfam" id="PF01545"/>
    </source>
</evidence>
<organism evidence="12 13">
    <name type="scientific">Alishewanella tabrizica</name>
    <dbReference type="NCBI Taxonomy" id="671278"/>
    <lineage>
        <taxon>Bacteria</taxon>
        <taxon>Pseudomonadati</taxon>
        <taxon>Pseudomonadota</taxon>
        <taxon>Gammaproteobacteria</taxon>
        <taxon>Alteromonadales</taxon>
        <taxon>Alteromonadaceae</taxon>
        <taxon>Alishewanella</taxon>
    </lineage>
</organism>
<feature type="domain" description="Cation efflux protein cytoplasmic" evidence="11">
    <location>
        <begin position="245"/>
        <end position="298"/>
    </location>
</feature>
<dbReference type="SUPFAM" id="SSF160240">
    <property type="entry name" value="Cation efflux protein cytoplasmic domain-like"/>
    <property type="match status" value="1"/>
</dbReference>
<dbReference type="Pfam" id="PF01545">
    <property type="entry name" value="Cation_efflux"/>
    <property type="match status" value="1"/>
</dbReference>
<keyword evidence="4" id="KW-0410">Iron transport</keyword>
<evidence type="ECO:0000256" key="2">
    <source>
        <dbReference type="ARBA" id="ARBA00010212"/>
    </source>
</evidence>
<evidence type="ECO:0000259" key="11">
    <source>
        <dbReference type="Pfam" id="PF16916"/>
    </source>
</evidence>
<dbReference type="Proteomes" id="UP000634667">
    <property type="component" value="Unassembled WGS sequence"/>
</dbReference>
<feature type="domain" description="Cation efflux protein transmembrane" evidence="10">
    <location>
        <begin position="10"/>
        <end position="204"/>
    </location>
</feature>
<feature type="transmembrane region" description="Helical" evidence="9">
    <location>
        <begin position="111"/>
        <end position="133"/>
    </location>
</feature>
<keyword evidence="13" id="KW-1185">Reference proteome</keyword>